<evidence type="ECO:0000313" key="6">
    <source>
        <dbReference type="EMBL" id="MEJ8824204.1"/>
    </source>
</evidence>
<dbReference type="PANTHER" id="PTHR45782:SF4">
    <property type="entry name" value="MITOCHONDRIAL RIBOSOME-ASSOCIATED GTPASE 1"/>
    <property type="match status" value="1"/>
</dbReference>
<proteinExistence type="inferred from homology"/>
<dbReference type="PIRSF" id="PIRSF006230">
    <property type="entry name" value="MG442"/>
    <property type="match status" value="1"/>
</dbReference>
<keyword evidence="1 3" id="KW-0547">Nucleotide-binding</keyword>
<feature type="domain" description="G" evidence="5">
    <location>
        <begin position="116"/>
        <end position="174"/>
    </location>
</feature>
<sequence length="337" mass="36341">MAIQWFPGHMHVTQKAISERVKDIDVVIELLDARLPGSSANPMLADLTGHKPGLKVLNKQDLADPERTALWLAHYNAQPDTRAIGLDASLATPAQRLIAACHELAPSRGGMAKPMRVLICGIPNVGKSTLINTMTGTKKAKTGDEAGITKLEQRIVLADDFYLWDTPGMLWPRIVVPKSGYNLAASGAVGRNAYDEEEVALELLATLKTHYAGLVEARFKLTEPIAPLSDEEALEAVGRKRGALLGKGKVNLQKAAEIVMHEFRNGSMGRITLETPEEFSQWLAAGLQADAERAAKKAARLKKKAPQRGEAPQSSQPSAPERAPPEPAQQPAPGDTP</sequence>
<dbReference type="InterPro" id="IPR016478">
    <property type="entry name" value="GTPase_MTG1"/>
</dbReference>
<evidence type="ECO:0000256" key="2">
    <source>
        <dbReference type="ARBA" id="ARBA00023134"/>
    </source>
</evidence>
<reference evidence="6 7" key="1">
    <citation type="submission" date="2024-03" db="EMBL/GenBank/DDBJ databases">
        <title>Novel species of the genus Variovorax.</title>
        <authorList>
            <person name="Liu Q."/>
            <person name="Xin Y.-H."/>
        </authorList>
    </citation>
    <scope>NUCLEOTIDE SEQUENCE [LARGE SCALE GENOMIC DNA]</scope>
    <source>
        <strain evidence="6 7">KACC 18501</strain>
    </source>
</reference>
<dbReference type="InterPro" id="IPR027417">
    <property type="entry name" value="P-loop_NTPase"/>
</dbReference>
<evidence type="ECO:0000256" key="4">
    <source>
        <dbReference type="SAM" id="MobiDB-lite"/>
    </source>
</evidence>
<feature type="compositionally biased region" description="Low complexity" evidence="4">
    <location>
        <begin position="310"/>
        <end position="321"/>
    </location>
</feature>
<feature type="compositionally biased region" description="Basic residues" evidence="4">
    <location>
        <begin position="296"/>
        <end position="306"/>
    </location>
</feature>
<dbReference type="PANTHER" id="PTHR45782">
    <property type="entry name" value="MITOCHONDRIAL RIBOSOME-ASSOCIATED GTPASE 1"/>
    <property type="match status" value="1"/>
</dbReference>
<keyword evidence="7" id="KW-1185">Reference proteome</keyword>
<dbReference type="Gene3D" id="3.40.50.300">
    <property type="entry name" value="P-loop containing nucleotide triphosphate hydrolases"/>
    <property type="match status" value="1"/>
</dbReference>
<organism evidence="6 7">
    <name type="scientific">Variovorax humicola</name>
    <dbReference type="NCBI Taxonomy" id="1769758"/>
    <lineage>
        <taxon>Bacteria</taxon>
        <taxon>Pseudomonadati</taxon>
        <taxon>Pseudomonadota</taxon>
        <taxon>Betaproteobacteria</taxon>
        <taxon>Burkholderiales</taxon>
        <taxon>Comamonadaceae</taxon>
        <taxon>Variovorax</taxon>
    </lineage>
</organism>
<dbReference type="RefSeq" id="WP_340365239.1">
    <property type="nucleotide sequence ID" value="NZ_JBBKZV010000012.1"/>
</dbReference>
<comment type="function">
    <text evidence="3">Required for a late step of 50S ribosomal subunit assembly. Has GTPase activity.</text>
</comment>
<evidence type="ECO:0000256" key="3">
    <source>
        <dbReference type="PIRNR" id="PIRNR006230"/>
    </source>
</evidence>
<protein>
    <recommendedName>
        <fullName evidence="3">Ribosome biogenesis GTPase A</fullName>
    </recommendedName>
</protein>
<comment type="subcellular location">
    <subcellularLocation>
        <location evidence="3">Cytoplasm</location>
    </subcellularLocation>
</comment>
<accession>A0ABU8W2D0</accession>
<dbReference type="Gene3D" id="1.10.1580.10">
    <property type="match status" value="1"/>
</dbReference>
<name>A0ABU8W2D0_9BURK</name>
<keyword evidence="2 3" id="KW-0342">GTP-binding</keyword>
<feature type="region of interest" description="Disordered" evidence="4">
    <location>
        <begin position="293"/>
        <end position="337"/>
    </location>
</feature>
<feature type="compositionally biased region" description="Pro residues" evidence="4">
    <location>
        <begin position="325"/>
        <end position="337"/>
    </location>
</feature>
<dbReference type="SUPFAM" id="SSF52540">
    <property type="entry name" value="P-loop containing nucleoside triphosphate hydrolases"/>
    <property type="match status" value="1"/>
</dbReference>
<comment type="similarity">
    <text evidence="3">Belongs to the TRAFAC class YlqF/YawG GTPase family. MTG1 subfamily.</text>
</comment>
<dbReference type="InterPro" id="IPR023179">
    <property type="entry name" value="GTP-bd_ortho_bundle_sf"/>
</dbReference>
<gene>
    <name evidence="6" type="primary">ylqF</name>
    <name evidence="6" type="ORF">WKW80_19565</name>
</gene>
<evidence type="ECO:0000259" key="5">
    <source>
        <dbReference type="Pfam" id="PF01926"/>
    </source>
</evidence>
<keyword evidence="3" id="KW-0963">Cytoplasm</keyword>
<evidence type="ECO:0000313" key="7">
    <source>
        <dbReference type="Proteomes" id="UP001363010"/>
    </source>
</evidence>
<comment type="caution">
    <text evidence="6">The sequence shown here is derived from an EMBL/GenBank/DDBJ whole genome shotgun (WGS) entry which is preliminary data.</text>
</comment>
<dbReference type="CDD" id="cd01856">
    <property type="entry name" value="YlqF"/>
    <property type="match status" value="1"/>
</dbReference>
<dbReference type="EMBL" id="JBBKZV010000012">
    <property type="protein sequence ID" value="MEJ8824204.1"/>
    <property type="molecule type" value="Genomic_DNA"/>
</dbReference>
<dbReference type="InterPro" id="IPR019991">
    <property type="entry name" value="GTP-bd_ribosome_bgen"/>
</dbReference>
<dbReference type="Proteomes" id="UP001363010">
    <property type="component" value="Unassembled WGS sequence"/>
</dbReference>
<dbReference type="Pfam" id="PF01926">
    <property type="entry name" value="MMR_HSR1"/>
    <property type="match status" value="1"/>
</dbReference>
<evidence type="ECO:0000256" key="1">
    <source>
        <dbReference type="ARBA" id="ARBA00022741"/>
    </source>
</evidence>
<dbReference type="NCBIfam" id="TIGR03596">
    <property type="entry name" value="GTPase_YlqF"/>
    <property type="match status" value="1"/>
</dbReference>
<dbReference type="InterPro" id="IPR006073">
    <property type="entry name" value="GTP-bd"/>
</dbReference>